<evidence type="ECO:0000256" key="2">
    <source>
        <dbReference type="ARBA" id="ARBA00022614"/>
    </source>
</evidence>
<reference evidence="12 13" key="1">
    <citation type="submission" date="2021-07" db="EMBL/GenBank/DDBJ databases">
        <authorList>
            <consortium name="Genoscope - CEA"/>
            <person name="William W."/>
        </authorList>
    </citation>
    <scope>NUCLEOTIDE SEQUENCE [LARGE SCALE GENOMIC DNA]</scope>
</reference>
<feature type="region of interest" description="Disordered" evidence="10">
    <location>
        <begin position="2166"/>
        <end position="2192"/>
    </location>
</feature>
<dbReference type="Gene3D" id="1.10.8.430">
    <property type="entry name" value="Helical domain of apoptotic protease-activating factors"/>
    <property type="match status" value="2"/>
</dbReference>
<dbReference type="FunFam" id="3.40.50.10140:FF:000007">
    <property type="entry name" value="Disease resistance protein (TIR-NBS-LRR class)"/>
    <property type="match status" value="1"/>
</dbReference>
<dbReference type="InterPro" id="IPR032675">
    <property type="entry name" value="LRR_dom_sf"/>
</dbReference>
<keyword evidence="4" id="KW-0547">Nucleotide-binding</keyword>
<organism evidence="12 13">
    <name type="scientific">Brassica campestris</name>
    <name type="common">Field mustard</name>
    <dbReference type="NCBI Taxonomy" id="3711"/>
    <lineage>
        <taxon>Eukaryota</taxon>
        <taxon>Viridiplantae</taxon>
        <taxon>Streptophyta</taxon>
        <taxon>Embryophyta</taxon>
        <taxon>Tracheophyta</taxon>
        <taxon>Spermatophyta</taxon>
        <taxon>Magnoliopsida</taxon>
        <taxon>eudicotyledons</taxon>
        <taxon>Gunneridae</taxon>
        <taxon>Pentapetalae</taxon>
        <taxon>rosids</taxon>
        <taxon>malvids</taxon>
        <taxon>Brassicales</taxon>
        <taxon>Brassicaceae</taxon>
        <taxon>Brassiceae</taxon>
        <taxon>Brassica</taxon>
    </lineage>
</organism>
<keyword evidence="6" id="KW-0611">Plant defense</keyword>
<evidence type="ECO:0000256" key="5">
    <source>
        <dbReference type="ARBA" id="ARBA00022801"/>
    </source>
</evidence>
<dbReference type="PANTHER" id="PTHR11017">
    <property type="entry name" value="LEUCINE-RICH REPEAT-CONTAINING PROTEIN"/>
    <property type="match status" value="1"/>
</dbReference>
<feature type="domain" description="TIR" evidence="11">
    <location>
        <begin position="1155"/>
        <end position="1312"/>
    </location>
</feature>
<dbReference type="GO" id="GO:0006952">
    <property type="term" value="P:defense response"/>
    <property type="evidence" value="ECO:0007669"/>
    <property type="project" value="UniProtKB-KW"/>
</dbReference>
<dbReference type="PROSITE" id="PS50104">
    <property type="entry name" value="TIR"/>
    <property type="match status" value="2"/>
</dbReference>
<evidence type="ECO:0000256" key="3">
    <source>
        <dbReference type="ARBA" id="ARBA00022737"/>
    </source>
</evidence>
<dbReference type="EC" id="3.2.2.6" evidence="1"/>
<dbReference type="InterPro" id="IPR002182">
    <property type="entry name" value="NB-ARC"/>
</dbReference>
<protein>
    <recommendedName>
        <fullName evidence="1">ADP-ribosyl cyclase/cyclic ADP-ribose hydrolase</fullName>
        <ecNumber evidence="1">3.2.2.6</ecNumber>
    </recommendedName>
</protein>
<accession>A0A8D9H940</accession>
<dbReference type="Pfam" id="PF23282">
    <property type="entry name" value="WHD_ROQ1"/>
    <property type="match status" value="3"/>
</dbReference>
<evidence type="ECO:0000256" key="8">
    <source>
        <dbReference type="ARBA" id="ARBA00023027"/>
    </source>
</evidence>
<dbReference type="GO" id="GO:0007165">
    <property type="term" value="P:signal transduction"/>
    <property type="evidence" value="ECO:0007669"/>
    <property type="project" value="InterPro"/>
</dbReference>
<dbReference type="InterPro" id="IPR044974">
    <property type="entry name" value="Disease_R_plants"/>
</dbReference>
<dbReference type="Pfam" id="PF20160">
    <property type="entry name" value="C-JID"/>
    <property type="match status" value="1"/>
</dbReference>
<evidence type="ECO:0000313" key="13">
    <source>
        <dbReference type="Proteomes" id="UP000694005"/>
    </source>
</evidence>
<dbReference type="SUPFAM" id="SSF52200">
    <property type="entry name" value="Toll/Interleukin receptor TIR domain"/>
    <property type="match status" value="2"/>
</dbReference>
<dbReference type="InterPro" id="IPR011713">
    <property type="entry name" value="Leu-rich_rpt_3"/>
</dbReference>
<evidence type="ECO:0000256" key="9">
    <source>
        <dbReference type="ARBA" id="ARBA00047304"/>
    </source>
</evidence>
<dbReference type="Gene3D" id="3.80.10.10">
    <property type="entry name" value="Ribonuclease Inhibitor"/>
    <property type="match status" value="3"/>
</dbReference>
<dbReference type="Pfam" id="PF00931">
    <property type="entry name" value="NB-ARC"/>
    <property type="match status" value="2"/>
</dbReference>
<dbReference type="FunFam" id="3.40.50.300:FF:001002">
    <property type="entry name" value="Disease resistance protein (TIR-NBS-LRR class)"/>
    <property type="match status" value="1"/>
</dbReference>
<evidence type="ECO:0000256" key="10">
    <source>
        <dbReference type="SAM" id="MobiDB-lite"/>
    </source>
</evidence>
<proteinExistence type="predicted"/>
<dbReference type="EMBL" id="LS974618">
    <property type="protein sequence ID" value="CAG7894677.1"/>
    <property type="molecule type" value="Genomic_DNA"/>
</dbReference>
<dbReference type="InterPro" id="IPR045344">
    <property type="entry name" value="C-JID"/>
</dbReference>
<name>A0A8D9H940_BRACM</name>
<dbReference type="GO" id="GO:0061809">
    <property type="term" value="F:NAD+ nucleosidase activity, cyclic ADP-ribose generating"/>
    <property type="evidence" value="ECO:0007669"/>
    <property type="project" value="UniProtKB-EC"/>
</dbReference>
<dbReference type="InterPro" id="IPR042197">
    <property type="entry name" value="Apaf_helical"/>
</dbReference>
<dbReference type="PANTHER" id="PTHR11017:SF456">
    <property type="entry name" value="DISEASE RESISTANCE PROTEIN RRS1"/>
    <property type="match status" value="1"/>
</dbReference>
<dbReference type="SMART" id="SM00255">
    <property type="entry name" value="TIR"/>
    <property type="match status" value="2"/>
</dbReference>
<keyword evidence="3" id="KW-0677">Repeat</keyword>
<dbReference type="Pfam" id="PF01582">
    <property type="entry name" value="TIR"/>
    <property type="match status" value="2"/>
</dbReference>
<dbReference type="InterPro" id="IPR000157">
    <property type="entry name" value="TIR_dom"/>
</dbReference>
<evidence type="ECO:0000313" key="12">
    <source>
        <dbReference type="EMBL" id="CAG7894677.1"/>
    </source>
</evidence>
<keyword evidence="7" id="KW-0067">ATP-binding</keyword>
<evidence type="ECO:0000259" key="11">
    <source>
        <dbReference type="PROSITE" id="PS50104"/>
    </source>
</evidence>
<dbReference type="InterPro" id="IPR027417">
    <property type="entry name" value="P-loop_NTPase"/>
</dbReference>
<sequence>MTNTKRTEQPVYISCVDEVRYSFVSHLSDALRREGISVFVDSDDLLSKEAQEKVEGARVCVMVLPGNGRVCLEKLGKVLNSQRDIDQVVVPVLYGDSQWYDEWLDELHLRGFSAVYQSRKECNDSELVEEIVRDVNEKLSHMGRIGIYSKLLEIENMVNKQPLGIRCLGIWGMPGIGKTTLAKAFFDQVSGEFDACCFIEDFDKAIHEKRIYRVVAEQLTLGNGGKLSLRRDKLISKRVLVVLDDVRNPLAAESFLEEFDWFGPESLIIITSRDKRVFRLCQVNHIYEVQGLNEKEALQLFLLCASIKNMREQNLHELSVKVINYAKGNPLAISIYGRELKNKRKVSEMETAFLKLTRRPPLKIVDAFKGSYDTLSDSEKNIFLDIACLFQGENVDDVKQLLEGCGFFPHVGINVLVEKCLVTISENRVQMHNLTRDVGREIVNGETVLIERRNRLWEPWSIKYLLEDKERTTKRAQGTEEIEGMFLDTLNLSFDVKPAAFENMLNLRLLKIYCSSPEIRHRINFREIHSLPNELRLLHWENYPLQFLPEHFDPMNLVEINMPHSQLQKLWGGTKNLEMLKTIRLCHSRKLDCIDDILKAPNLEVVDLQGCIKLKSFPSTGQLLHLRVVNLSGCTKIKEFPEVPPNIETLHLQGTGIRKLPLSAVKSSDRVLANLLAELPGLSDALKLERLTSLVNSNSSSQDLDKLICLELKDCSRLRSLPDMVSLELLTVLDLSGCSKLKTIQGFPRNLKELYLGGTAVGKVPRLPRCLELLNAHGCASLKSIRLDSEHLPMHYTFSNCFNLSPQVISNFLVDVLGNVNRIPRDRLHVILSLPLSLLFQCLICIHRHDYTISYLTYFLLLQQELNESPAFSFCAPPSHANQVSTLGLKLGSSVMTQLDPSWRNTLVGFAMLMEVEFSEDYYDANGFGISCVCRWINKEGHSRRIERNLHCWSAGQVAPNVQKNHLFVFYDAKMRPSTGEGIDPDILGNLVVFEFFPVNQEMKRLDDSCTVTRCGIYAIKSNTELKMSSPVSSSDPMECSGDQVEEILRVSYDGLEEMDKALFRFIACLLNDENVDSVAPQIASAGVNIDSGLKELASKSLIRVSSNGEIVMDSSLRKMWNEILHSQSMLPSSSKDLTRDVEKVSVASSSSRSWKYDVFRSFSGQDFRKNFLSHLAVEFKRKSIITFEDTKIDKGMPIGPLLVQAIRESRISIVVFSKRYASSSWLLAELVEITKCKEEFGQIVIPIFFDVDPAHVRKQTGEFGRHFKQTSKGKTEDEKQQWQRALMDVANLPGYHSPSWYTILSDVSNMLNHTPSRDFDDLVGIDAHIAKMIPLLHLESDEVKMVGIWGAPGIGKTTIARHLYNKICPTFQCCAFTDHRDVNNKFGESDYSAKMYIQQLVLSEITYVKDLKIPHLGVMQDSLKYKKVLLILDGVNDRLVLDAAAGNSNWFGPGSRIIVITKDLALLKSHGISYIYKVDLPSKKEAIQMLCLYAFGQKYPSDGFMELATEVAEMAGALPLGLRVYGSYLRGMNKEEWSEVLPRLRNRLDGEIVSLLKFGYEMLSHKDQALFLHISCLFNHGTVEYLTRLLTSHFMDIKYGLRRLDEKSLIHISEHGNVKMHDLQQQFGREIIRKQCPVNPGKRQFLLDPRDISEVFEENTGTRNVLGISLDMSEIKELLISERGFDGMKNLQFLKFYTNLEDKEVKVRLPHGLAYLPQKLTLLHWEGFPLRCLPPNFIPNHLVELTMEASKLEVLWSGIQPLESLKCMNLRGSLDLREIPDLSHAINLETLDLGGCSSLTKLPYSIGQLHKLKDFDMERCIYMEVLPSGINLESLYYLNLNGCSRLRSFPQLSTSISDLYLDGTSIEEVPGWIENISALTYLSMNGCNKLKKISPNISKLKLLVEVDFSECKALTEESWENHPEEICTSLMIVNMSGNNFERLPDTWISIQPKYLDLGNCRSLVSLPELPTSLSILTANYCESLESIYGCFQQPQMSLQFINCYKLNQQAREFILHSDCAYAILPGGELPAYFTHRVDGNFLTVSLPRISLSRKILSFKACIVVEPRVCWFDFGVIWLFRGGKDNKYFSLSTNIHTKTSHLIIFGFEFSCDGFNDNPAELNYSDVQFEFFGVDHQKEIIKIKECGVQLLELSSSLNGSMKRFKTVNGEMSGDDNAEPSRSRNQMRVSMSKG</sequence>
<evidence type="ECO:0000256" key="4">
    <source>
        <dbReference type="ARBA" id="ARBA00022741"/>
    </source>
</evidence>
<dbReference type="SUPFAM" id="SSF52540">
    <property type="entry name" value="P-loop containing nucleoside triphosphate hydrolases"/>
    <property type="match status" value="2"/>
</dbReference>
<dbReference type="InterPro" id="IPR058192">
    <property type="entry name" value="WHD_ROQ1-like"/>
</dbReference>
<dbReference type="FunFam" id="3.80.10.10:FF:001535">
    <property type="entry name" value="Disease resistance protein RRS1B"/>
    <property type="match status" value="1"/>
</dbReference>
<dbReference type="SUPFAM" id="SSF46785">
    <property type="entry name" value="Winged helix' DNA-binding domain"/>
    <property type="match status" value="1"/>
</dbReference>
<dbReference type="FunFam" id="1.10.8.430:FF:000004">
    <property type="entry name" value="Disease resistance protein (TIR-NBS-LRR class)"/>
    <property type="match status" value="1"/>
</dbReference>
<dbReference type="FunFam" id="3.80.10.10:FF:000386">
    <property type="entry name" value="Disease resistance protein RPS4"/>
    <property type="match status" value="1"/>
</dbReference>
<dbReference type="SUPFAM" id="SSF52058">
    <property type="entry name" value="L domain-like"/>
    <property type="match status" value="2"/>
</dbReference>
<evidence type="ECO:0000256" key="1">
    <source>
        <dbReference type="ARBA" id="ARBA00011982"/>
    </source>
</evidence>
<dbReference type="Pfam" id="PF07725">
    <property type="entry name" value="LRR_3"/>
    <property type="match status" value="1"/>
</dbReference>
<dbReference type="Proteomes" id="UP000694005">
    <property type="component" value="Chromosome A02"/>
</dbReference>
<dbReference type="GO" id="GO:0043531">
    <property type="term" value="F:ADP binding"/>
    <property type="evidence" value="ECO:0007669"/>
    <property type="project" value="InterPro"/>
</dbReference>
<keyword evidence="5" id="KW-0378">Hydrolase</keyword>
<evidence type="ECO:0000256" key="7">
    <source>
        <dbReference type="ARBA" id="ARBA00022840"/>
    </source>
</evidence>
<comment type="catalytic activity">
    <reaction evidence="9">
        <text>NAD(+) + H2O = ADP-D-ribose + nicotinamide + H(+)</text>
        <dbReference type="Rhea" id="RHEA:16301"/>
        <dbReference type="ChEBI" id="CHEBI:15377"/>
        <dbReference type="ChEBI" id="CHEBI:15378"/>
        <dbReference type="ChEBI" id="CHEBI:17154"/>
        <dbReference type="ChEBI" id="CHEBI:57540"/>
        <dbReference type="ChEBI" id="CHEBI:57967"/>
        <dbReference type="EC" id="3.2.2.6"/>
    </reaction>
    <physiologicalReaction direction="left-to-right" evidence="9">
        <dbReference type="Rhea" id="RHEA:16302"/>
    </physiologicalReaction>
</comment>
<dbReference type="Gene3D" id="3.40.50.300">
    <property type="entry name" value="P-loop containing nucleotide triphosphate hydrolases"/>
    <property type="match status" value="2"/>
</dbReference>
<dbReference type="FunFam" id="1.10.8.430:FF:000002">
    <property type="entry name" value="Disease resistance protein (TIR-NBS-LRR class)"/>
    <property type="match status" value="1"/>
</dbReference>
<keyword evidence="8" id="KW-0520">NAD</keyword>
<dbReference type="GO" id="GO:0005524">
    <property type="term" value="F:ATP binding"/>
    <property type="evidence" value="ECO:0007669"/>
    <property type="project" value="UniProtKB-KW"/>
</dbReference>
<evidence type="ECO:0000256" key="6">
    <source>
        <dbReference type="ARBA" id="ARBA00022821"/>
    </source>
</evidence>
<dbReference type="InterPro" id="IPR036390">
    <property type="entry name" value="WH_DNA-bd_sf"/>
</dbReference>
<dbReference type="PRINTS" id="PR00364">
    <property type="entry name" value="DISEASERSIST"/>
</dbReference>
<dbReference type="InterPro" id="IPR035897">
    <property type="entry name" value="Toll_tir_struct_dom_sf"/>
</dbReference>
<feature type="compositionally biased region" description="Polar residues" evidence="10">
    <location>
        <begin position="2181"/>
        <end position="2192"/>
    </location>
</feature>
<gene>
    <name evidence="12" type="ORF">BRAPAZ1V2_A02P36290.2</name>
</gene>
<dbReference type="Gene3D" id="3.40.50.10140">
    <property type="entry name" value="Toll/interleukin-1 receptor homology (TIR) domain"/>
    <property type="match status" value="2"/>
</dbReference>
<dbReference type="Gramene" id="A02p36290.2_BraZ1">
    <property type="protein sequence ID" value="A02p36290.2_BraZ1.CDS"/>
    <property type="gene ID" value="A02g36290.2_BraZ1"/>
</dbReference>
<keyword evidence="2" id="KW-0433">Leucine-rich repeat</keyword>
<feature type="domain" description="TIR" evidence="11">
    <location>
        <begin position="5"/>
        <end position="139"/>
    </location>
</feature>